<evidence type="ECO:0000313" key="1">
    <source>
        <dbReference type="EMBL" id="RSH76499.1"/>
    </source>
</evidence>
<keyword evidence="2" id="KW-1185">Reference proteome</keyword>
<sequence length="195" mass="22808">MLRRHHSPLHRRLFTYDSLPPRAACYILTNHRFPTGVGHDQHDIHFSSIQLLLGTPSPHYGPRVTIDGGFFPYILDKVIAYSDVRTLFQWRATSRTLQKRLDPILFRTITVEVQSSQGFDDRQRFISVRVRDAPIFLDPIVHRHLIAKYARVVDVVDGEGMKVDLHPNLQAELAYDLSCRISLFLKYVKRHRRQR</sequence>
<organism evidence="1 2">
    <name type="scientific">Apiotrichum porosum</name>
    <dbReference type="NCBI Taxonomy" id="105984"/>
    <lineage>
        <taxon>Eukaryota</taxon>
        <taxon>Fungi</taxon>
        <taxon>Dikarya</taxon>
        <taxon>Basidiomycota</taxon>
        <taxon>Agaricomycotina</taxon>
        <taxon>Tremellomycetes</taxon>
        <taxon>Trichosporonales</taxon>
        <taxon>Trichosporonaceae</taxon>
        <taxon>Apiotrichum</taxon>
    </lineage>
</organism>
<protein>
    <submittedName>
        <fullName evidence="1">Uncharacterized protein</fullName>
    </submittedName>
</protein>
<gene>
    <name evidence="1" type="ORF">EHS24_006730</name>
</gene>
<accession>A0A427XCB7</accession>
<proteinExistence type="predicted"/>
<dbReference type="EMBL" id="RSCE01000032">
    <property type="protein sequence ID" value="RSH76499.1"/>
    <property type="molecule type" value="Genomic_DNA"/>
</dbReference>
<dbReference type="RefSeq" id="XP_028471646.1">
    <property type="nucleotide sequence ID" value="XM_028622133.1"/>
</dbReference>
<reference evidence="1 2" key="1">
    <citation type="submission" date="2018-11" db="EMBL/GenBank/DDBJ databases">
        <title>Genome sequence of Apiotrichum porosum DSM 27194.</title>
        <authorList>
            <person name="Aliyu H."/>
            <person name="Gorte O."/>
            <person name="Ochsenreither K."/>
        </authorList>
    </citation>
    <scope>NUCLEOTIDE SEQUENCE [LARGE SCALE GENOMIC DNA]</scope>
    <source>
        <strain evidence="1 2">DSM 27194</strain>
    </source>
</reference>
<dbReference type="AlphaFoldDB" id="A0A427XCB7"/>
<dbReference type="GeneID" id="39591273"/>
<evidence type="ECO:0000313" key="2">
    <source>
        <dbReference type="Proteomes" id="UP000279236"/>
    </source>
</evidence>
<name>A0A427XCB7_9TREE</name>
<comment type="caution">
    <text evidence="1">The sequence shown here is derived from an EMBL/GenBank/DDBJ whole genome shotgun (WGS) entry which is preliminary data.</text>
</comment>
<dbReference type="Proteomes" id="UP000279236">
    <property type="component" value="Unassembled WGS sequence"/>
</dbReference>